<evidence type="ECO:0000256" key="4">
    <source>
        <dbReference type="ARBA" id="ARBA00022670"/>
    </source>
</evidence>
<keyword evidence="9 12" id="KW-0472">Membrane</keyword>
<keyword evidence="16" id="KW-1185">Reference proteome</keyword>
<dbReference type="GO" id="GO:0008233">
    <property type="term" value="F:peptidase activity"/>
    <property type="evidence" value="ECO:0007669"/>
    <property type="project" value="UniProtKB-KW"/>
</dbReference>
<evidence type="ECO:0000313" key="15">
    <source>
        <dbReference type="EMBL" id="MDI3389850.1"/>
    </source>
</evidence>
<comment type="subcellular location">
    <subcellularLocation>
        <location evidence="1">Cell membrane</location>
        <topology evidence="1">Single-pass membrane protein</topology>
    </subcellularLocation>
</comment>
<comment type="similarity">
    <text evidence="2 10">Belongs to the peptidase S8 family.</text>
</comment>
<dbReference type="PROSITE" id="PS51892">
    <property type="entry name" value="SUBTILASE"/>
    <property type="match status" value="1"/>
</dbReference>
<evidence type="ECO:0000256" key="1">
    <source>
        <dbReference type="ARBA" id="ARBA00004162"/>
    </source>
</evidence>
<feature type="transmembrane region" description="Helical" evidence="12">
    <location>
        <begin position="373"/>
        <end position="394"/>
    </location>
</feature>
<dbReference type="SUPFAM" id="SSF52743">
    <property type="entry name" value="Subtilisin-like"/>
    <property type="match status" value="1"/>
</dbReference>
<protein>
    <submittedName>
        <fullName evidence="15">Type VII secretion-associated serine protease mycosin</fullName>
    </submittedName>
</protein>
<reference evidence="15 16" key="1">
    <citation type="submission" date="2023-05" db="EMBL/GenBank/DDBJ databases">
        <title>Draft genome sequence of Streptomyces sp. B-S-A8 isolated from a cave soil in Thailand.</title>
        <authorList>
            <person name="Chamroensaksri N."/>
            <person name="Muangham S."/>
        </authorList>
    </citation>
    <scope>NUCLEOTIDE SEQUENCE [LARGE SCALE GENOMIC DNA]</scope>
    <source>
        <strain evidence="15 16">B-S-A8</strain>
    </source>
</reference>
<keyword evidence="7 10" id="KW-0720">Serine protease</keyword>
<evidence type="ECO:0000256" key="10">
    <source>
        <dbReference type="PROSITE-ProRule" id="PRU01240"/>
    </source>
</evidence>
<dbReference type="RefSeq" id="WP_282516320.1">
    <property type="nucleotide sequence ID" value="NZ_JASCIR010000033.1"/>
</dbReference>
<keyword evidence="5 12" id="KW-0812">Transmembrane</keyword>
<dbReference type="PRINTS" id="PR00723">
    <property type="entry name" value="SUBTILISIN"/>
</dbReference>
<comment type="caution">
    <text evidence="15">The sequence shown here is derived from an EMBL/GenBank/DDBJ whole genome shotgun (WGS) entry which is preliminary data.</text>
</comment>
<evidence type="ECO:0000256" key="5">
    <source>
        <dbReference type="ARBA" id="ARBA00022692"/>
    </source>
</evidence>
<feature type="compositionally biased region" description="Basic and acidic residues" evidence="11">
    <location>
        <begin position="353"/>
        <end position="370"/>
    </location>
</feature>
<feature type="chain" id="PRO_5046823040" evidence="13">
    <location>
        <begin position="35"/>
        <end position="404"/>
    </location>
</feature>
<dbReference type="Gene3D" id="3.40.50.200">
    <property type="entry name" value="Peptidase S8/S53 domain"/>
    <property type="match status" value="1"/>
</dbReference>
<sequence>MHTSNTKTARRYGRTATAALGMLLATIPAAPAHAESIRERQWHLDAMHAEEMWKTSTGKGVTVAVIDSGVESPMELQGQILKGKDLTSRAGDEHDDFDGHGTSMAGLIAATGVGPAGNGAFGLAPGAKILPVRVPVGMGPENFDKALGPAIRYAADSDAQILNISLATTRKVHAVEDAIKYALSKGKLVFAGVGNDGQRGNPKMYPAALPGVVGMAAISRDLTATEESNHGPQVDLAAPGDEMVTACAGKTGVCEGHGTSDATAIASASAALIWSKHPNWTNNQVLRVMLNTASKPNSGKERTDYLGYGAIRPRIALKNPGDPGPADEYPLPDFPAQTSESPSPEGSEPNSGTDDRSDTEASDSGVRDDNSTIWVTVGIGSAALFGLAVAALVARSRRRTTGTG</sequence>
<evidence type="ECO:0000256" key="3">
    <source>
        <dbReference type="ARBA" id="ARBA00022475"/>
    </source>
</evidence>
<gene>
    <name evidence="15" type="primary">mycP</name>
    <name evidence="15" type="ORF">QIS99_27200</name>
</gene>
<keyword evidence="6 10" id="KW-0378">Hydrolase</keyword>
<evidence type="ECO:0000256" key="12">
    <source>
        <dbReference type="SAM" id="Phobius"/>
    </source>
</evidence>
<dbReference type="Proteomes" id="UP001224661">
    <property type="component" value="Unassembled WGS sequence"/>
</dbReference>
<evidence type="ECO:0000259" key="14">
    <source>
        <dbReference type="Pfam" id="PF00082"/>
    </source>
</evidence>
<evidence type="ECO:0000256" key="11">
    <source>
        <dbReference type="SAM" id="MobiDB-lite"/>
    </source>
</evidence>
<evidence type="ECO:0000256" key="2">
    <source>
        <dbReference type="ARBA" id="ARBA00011073"/>
    </source>
</evidence>
<feature type="region of interest" description="Disordered" evidence="11">
    <location>
        <begin position="316"/>
        <end position="371"/>
    </location>
</feature>
<feature type="active site" description="Charge relay system" evidence="10">
    <location>
        <position position="260"/>
    </location>
</feature>
<dbReference type="PANTHER" id="PTHR43806:SF11">
    <property type="entry name" value="CEREVISIN-RELATED"/>
    <property type="match status" value="1"/>
</dbReference>
<dbReference type="PANTHER" id="PTHR43806">
    <property type="entry name" value="PEPTIDASE S8"/>
    <property type="match status" value="1"/>
</dbReference>
<evidence type="ECO:0000256" key="9">
    <source>
        <dbReference type="ARBA" id="ARBA00023136"/>
    </source>
</evidence>
<dbReference type="InterPro" id="IPR015500">
    <property type="entry name" value="Peptidase_S8_subtilisin-rel"/>
</dbReference>
<name>A0ABT6RZU1_9ACTN</name>
<dbReference type="InterPro" id="IPR050131">
    <property type="entry name" value="Peptidase_S8_subtilisin-like"/>
</dbReference>
<keyword evidence="13" id="KW-0732">Signal</keyword>
<dbReference type="InterPro" id="IPR036852">
    <property type="entry name" value="Peptidase_S8/S53_dom_sf"/>
</dbReference>
<dbReference type="EMBL" id="JASCIR010000033">
    <property type="protein sequence ID" value="MDI3389850.1"/>
    <property type="molecule type" value="Genomic_DNA"/>
</dbReference>
<feature type="active site" description="Charge relay system" evidence="10">
    <location>
        <position position="67"/>
    </location>
</feature>
<keyword evidence="8 12" id="KW-1133">Transmembrane helix</keyword>
<organism evidence="15 16">
    <name type="scientific">Streptomyces solicavernae</name>
    <dbReference type="NCBI Taxonomy" id="3043614"/>
    <lineage>
        <taxon>Bacteria</taxon>
        <taxon>Bacillati</taxon>
        <taxon>Actinomycetota</taxon>
        <taxon>Actinomycetes</taxon>
        <taxon>Kitasatosporales</taxon>
        <taxon>Streptomycetaceae</taxon>
        <taxon>Streptomyces</taxon>
    </lineage>
</organism>
<keyword evidence="4 10" id="KW-0645">Protease</keyword>
<evidence type="ECO:0000256" key="13">
    <source>
        <dbReference type="SAM" id="SignalP"/>
    </source>
</evidence>
<keyword evidence="3" id="KW-1003">Cell membrane</keyword>
<evidence type="ECO:0000256" key="6">
    <source>
        <dbReference type="ARBA" id="ARBA00022801"/>
    </source>
</evidence>
<dbReference type="NCBIfam" id="TIGR03921">
    <property type="entry name" value="T7SS_mycosin"/>
    <property type="match status" value="1"/>
</dbReference>
<proteinExistence type="inferred from homology"/>
<evidence type="ECO:0000256" key="7">
    <source>
        <dbReference type="ARBA" id="ARBA00022825"/>
    </source>
</evidence>
<evidence type="ECO:0000256" key="8">
    <source>
        <dbReference type="ARBA" id="ARBA00022989"/>
    </source>
</evidence>
<feature type="compositionally biased region" description="Low complexity" evidence="11">
    <location>
        <begin position="339"/>
        <end position="352"/>
    </location>
</feature>
<feature type="active site" description="Charge relay system" evidence="10">
    <location>
        <position position="100"/>
    </location>
</feature>
<dbReference type="InterPro" id="IPR000209">
    <property type="entry name" value="Peptidase_S8/S53_dom"/>
</dbReference>
<dbReference type="GO" id="GO:0006508">
    <property type="term" value="P:proteolysis"/>
    <property type="evidence" value="ECO:0007669"/>
    <property type="project" value="UniProtKB-KW"/>
</dbReference>
<dbReference type="Pfam" id="PF00082">
    <property type="entry name" value="Peptidase_S8"/>
    <property type="match status" value="1"/>
</dbReference>
<feature type="signal peptide" evidence="13">
    <location>
        <begin position="1"/>
        <end position="34"/>
    </location>
</feature>
<evidence type="ECO:0000313" key="16">
    <source>
        <dbReference type="Proteomes" id="UP001224661"/>
    </source>
</evidence>
<dbReference type="InterPro" id="IPR023834">
    <property type="entry name" value="T7SS_pept_S8A_mycosin"/>
</dbReference>
<feature type="domain" description="Peptidase S8/S53" evidence="14">
    <location>
        <begin position="58"/>
        <end position="309"/>
    </location>
</feature>
<accession>A0ABT6RZU1</accession>